<proteinExistence type="predicted"/>
<keyword evidence="3" id="KW-1185">Reference proteome</keyword>
<evidence type="ECO:0000313" key="2">
    <source>
        <dbReference type="EMBL" id="NYZ67814.1"/>
    </source>
</evidence>
<reference evidence="2 3" key="1">
    <citation type="submission" date="2020-07" db="EMBL/GenBank/DDBJ databases">
        <title>Endozoicomonas sp. nov., isolated from sediment.</title>
        <authorList>
            <person name="Gu T."/>
        </authorList>
    </citation>
    <scope>NUCLEOTIDE SEQUENCE [LARGE SCALE GENOMIC DNA]</scope>
    <source>
        <strain evidence="2 3">SM1973</strain>
    </source>
</reference>
<dbReference type="AlphaFoldDB" id="A0A853ICM1"/>
<feature type="transmembrane region" description="Helical" evidence="1">
    <location>
        <begin position="20"/>
        <end position="41"/>
    </location>
</feature>
<feature type="transmembrane region" description="Helical" evidence="1">
    <location>
        <begin position="102"/>
        <end position="126"/>
    </location>
</feature>
<feature type="transmembrane region" description="Helical" evidence="1">
    <location>
        <begin position="61"/>
        <end position="81"/>
    </location>
</feature>
<dbReference type="RefSeq" id="WP_180569837.1">
    <property type="nucleotide sequence ID" value="NZ_JACCKB010000030.1"/>
</dbReference>
<keyword evidence="1" id="KW-1133">Transmembrane helix</keyword>
<dbReference type="EMBL" id="JACCKB010000030">
    <property type="protein sequence ID" value="NYZ67814.1"/>
    <property type="molecule type" value="Genomic_DNA"/>
</dbReference>
<evidence type="ECO:0000313" key="3">
    <source>
        <dbReference type="Proteomes" id="UP000569732"/>
    </source>
</evidence>
<dbReference type="Proteomes" id="UP000569732">
    <property type="component" value="Unassembled WGS sequence"/>
</dbReference>
<protein>
    <submittedName>
        <fullName evidence="2">Uncharacterized protein</fullName>
    </submittedName>
</protein>
<organism evidence="2 3">
    <name type="scientific">Spartinivicinus marinus</name>
    <dbReference type="NCBI Taxonomy" id="2994442"/>
    <lineage>
        <taxon>Bacteria</taxon>
        <taxon>Pseudomonadati</taxon>
        <taxon>Pseudomonadota</taxon>
        <taxon>Gammaproteobacteria</taxon>
        <taxon>Oceanospirillales</taxon>
        <taxon>Zooshikellaceae</taxon>
        <taxon>Spartinivicinus</taxon>
    </lineage>
</organism>
<name>A0A853ICM1_9GAMM</name>
<sequence>MMTTDIEEQPKQGKQWKRWLMRLLTLLAGFLGIMLVGRLLLAALDFNDIVFLQEKLNIADTFFQVTRLILYTVLISLWPKIVDLLAQKKRISIKAAQLIKNYRLNVFLCCMIYELFFVHNVIALLFN</sequence>
<comment type="caution">
    <text evidence="2">The sequence shown here is derived from an EMBL/GenBank/DDBJ whole genome shotgun (WGS) entry which is preliminary data.</text>
</comment>
<gene>
    <name evidence="2" type="ORF">H0A36_17510</name>
</gene>
<keyword evidence="1" id="KW-0472">Membrane</keyword>
<accession>A0A853ICM1</accession>
<evidence type="ECO:0000256" key="1">
    <source>
        <dbReference type="SAM" id="Phobius"/>
    </source>
</evidence>
<keyword evidence="1" id="KW-0812">Transmembrane</keyword>